<comment type="caution">
    <text evidence="1">The sequence shown here is derived from an EMBL/GenBank/DDBJ whole genome shotgun (WGS) entry which is preliminary data.</text>
</comment>
<proteinExistence type="predicted"/>
<reference evidence="2" key="1">
    <citation type="submission" date="2020-01" db="EMBL/GenBank/DDBJ databases">
        <title>Sphingomonas sp. strain CSW-10.</title>
        <authorList>
            <person name="Chen W.-M."/>
        </authorList>
    </citation>
    <scope>NUCLEOTIDE SEQUENCE [LARGE SCALE GENOMIC DNA]</scope>
    <source>
        <strain evidence="2">NST-5</strain>
    </source>
</reference>
<dbReference type="Proteomes" id="UP000798602">
    <property type="component" value="Unassembled WGS sequence"/>
</dbReference>
<keyword evidence="2" id="KW-1185">Reference proteome</keyword>
<accession>A0ABW9ZC10</accession>
<organism evidence="1 2">
    <name type="scientific">Flavobacterium ichthyis</name>
    <dbReference type="NCBI Taxonomy" id="2698827"/>
    <lineage>
        <taxon>Bacteria</taxon>
        <taxon>Pseudomonadati</taxon>
        <taxon>Bacteroidota</taxon>
        <taxon>Flavobacteriia</taxon>
        <taxon>Flavobacteriales</taxon>
        <taxon>Flavobacteriaceae</taxon>
        <taxon>Flavobacterium</taxon>
    </lineage>
</organism>
<dbReference type="EMBL" id="JAABLM010000012">
    <property type="protein sequence ID" value="NBL65651.1"/>
    <property type="molecule type" value="Genomic_DNA"/>
</dbReference>
<evidence type="ECO:0000313" key="2">
    <source>
        <dbReference type="Proteomes" id="UP000798602"/>
    </source>
</evidence>
<name>A0ABW9ZC10_9FLAO</name>
<gene>
    <name evidence="1" type="ORF">GV828_10605</name>
</gene>
<dbReference type="RefSeq" id="WP_166537475.1">
    <property type="nucleotide sequence ID" value="NZ_JAABLM010000012.1"/>
</dbReference>
<evidence type="ECO:0000313" key="1">
    <source>
        <dbReference type="EMBL" id="NBL65651.1"/>
    </source>
</evidence>
<protein>
    <submittedName>
        <fullName evidence="1">Uncharacterized protein</fullName>
    </submittedName>
</protein>
<sequence>MKSANAQPALALGIEAASFYEVPTLRDGTKDKANPEASGRPDFAEFFFFAMDL</sequence>